<dbReference type="InterPro" id="IPR012668">
    <property type="entry name" value="CHP02466"/>
</dbReference>
<keyword evidence="2" id="KW-1185">Reference proteome</keyword>
<name>A0ABN2AKI4_9ACTN</name>
<comment type="caution">
    <text evidence="1">The sequence shown here is derived from an EMBL/GenBank/DDBJ whole genome shotgun (WGS) entry which is preliminary data.</text>
</comment>
<protein>
    <recommendedName>
        <fullName evidence="3">Phytanoyl-CoA dioxygenase (PhyH)</fullName>
    </recommendedName>
</protein>
<reference evidence="1 2" key="1">
    <citation type="journal article" date="2019" name="Int. J. Syst. Evol. Microbiol.">
        <title>The Global Catalogue of Microorganisms (GCM) 10K type strain sequencing project: providing services to taxonomists for standard genome sequencing and annotation.</title>
        <authorList>
            <consortium name="The Broad Institute Genomics Platform"/>
            <consortium name="The Broad Institute Genome Sequencing Center for Infectious Disease"/>
            <person name="Wu L."/>
            <person name="Ma J."/>
        </authorList>
    </citation>
    <scope>NUCLEOTIDE SEQUENCE [LARGE SCALE GENOMIC DNA]</scope>
    <source>
        <strain evidence="1 2">JCM 14942</strain>
    </source>
</reference>
<dbReference type="Proteomes" id="UP001500842">
    <property type="component" value="Unassembled WGS sequence"/>
</dbReference>
<evidence type="ECO:0008006" key="3">
    <source>
        <dbReference type="Google" id="ProtNLM"/>
    </source>
</evidence>
<evidence type="ECO:0000313" key="1">
    <source>
        <dbReference type="EMBL" id="GAA1520992.1"/>
    </source>
</evidence>
<sequence>MLMTELPGLSTGLHLLWPTPIGIHRYDAAAAFNPLLVEELSSIREDQERQRGVEPGGPFFASDDDLLQRVKLDGWSRLVQFVVNGIAQTVEQVNLDHWAGRVRELTVSLEGLWFQAARDGAAHDVHTHGNCSWSGVYIVQIDPPSERTDHPVYGAANGVTRLYGPHFTTMGGAFVDVGNAYLQQSHLDVDQVAGQLLVFPSWLMHQAMAYGGARERVILSFNASIHGSEGDQMFDYAPR</sequence>
<proteinExistence type="predicted"/>
<dbReference type="Pfam" id="PF13759">
    <property type="entry name" value="2OG-FeII_Oxy_5"/>
    <property type="match status" value="1"/>
</dbReference>
<organism evidence="1 2">
    <name type="scientific">Nocardioides humi</name>
    <dbReference type="NCBI Taxonomy" id="449461"/>
    <lineage>
        <taxon>Bacteria</taxon>
        <taxon>Bacillati</taxon>
        <taxon>Actinomycetota</taxon>
        <taxon>Actinomycetes</taxon>
        <taxon>Propionibacteriales</taxon>
        <taxon>Nocardioidaceae</taxon>
        <taxon>Nocardioides</taxon>
    </lineage>
</organism>
<evidence type="ECO:0000313" key="2">
    <source>
        <dbReference type="Proteomes" id="UP001500842"/>
    </source>
</evidence>
<gene>
    <name evidence="1" type="ORF">GCM10009788_26070</name>
</gene>
<accession>A0ABN2AKI4</accession>
<dbReference type="EMBL" id="BAAAOR010000023">
    <property type="protein sequence ID" value="GAA1520992.1"/>
    <property type="molecule type" value="Genomic_DNA"/>
</dbReference>
<dbReference type="Gene3D" id="2.60.120.620">
    <property type="entry name" value="q2cbj1_9rhob like domain"/>
    <property type="match status" value="1"/>
</dbReference>